<feature type="compositionally biased region" description="Low complexity" evidence="1">
    <location>
        <begin position="77"/>
        <end position="92"/>
    </location>
</feature>
<proteinExistence type="predicted"/>
<evidence type="ECO:0000256" key="1">
    <source>
        <dbReference type="SAM" id="MobiDB-lite"/>
    </source>
</evidence>
<comment type="caution">
    <text evidence="2">The sequence shown here is derived from an EMBL/GenBank/DDBJ whole genome shotgun (WGS) entry which is preliminary data.</text>
</comment>
<feature type="region of interest" description="Disordered" evidence="1">
    <location>
        <begin position="77"/>
        <end position="98"/>
    </location>
</feature>
<gene>
    <name evidence="2" type="ORF">HK57_00524</name>
</gene>
<keyword evidence="3" id="KW-1185">Reference proteome</keyword>
<organism evidence="2 3">
    <name type="scientific">Aspergillus ustus</name>
    <dbReference type="NCBI Taxonomy" id="40382"/>
    <lineage>
        <taxon>Eukaryota</taxon>
        <taxon>Fungi</taxon>
        <taxon>Dikarya</taxon>
        <taxon>Ascomycota</taxon>
        <taxon>Pezizomycotina</taxon>
        <taxon>Eurotiomycetes</taxon>
        <taxon>Eurotiomycetidae</taxon>
        <taxon>Eurotiales</taxon>
        <taxon>Aspergillaceae</taxon>
        <taxon>Aspergillus</taxon>
        <taxon>Aspergillus subgen. Nidulantes</taxon>
    </lineage>
</organism>
<protein>
    <submittedName>
        <fullName evidence="2">Uncharacterized protein</fullName>
    </submittedName>
</protein>
<dbReference type="Proteomes" id="UP000053475">
    <property type="component" value="Unassembled WGS sequence"/>
</dbReference>
<reference evidence="2 3" key="1">
    <citation type="submission" date="2014-11" db="EMBL/GenBank/DDBJ databases">
        <title>Genomics derived discovery of secondary metabolites biosynthetic gene clusters in Aspergillus ustus.</title>
        <authorList>
            <person name="Pi B."/>
            <person name="Dai F."/>
            <person name="Song X."/>
            <person name="Zhu C."/>
            <person name="Li H."/>
            <person name="Yu D."/>
        </authorList>
    </citation>
    <scope>NUCLEOTIDE SEQUENCE [LARGE SCALE GENOMIC DNA]</scope>
    <source>
        <strain evidence="2 3">3.3904</strain>
    </source>
</reference>
<dbReference type="EMBL" id="JOMC01000058">
    <property type="protein sequence ID" value="KIA75708.1"/>
    <property type="molecule type" value="Genomic_DNA"/>
</dbReference>
<evidence type="ECO:0000313" key="3">
    <source>
        <dbReference type="Proteomes" id="UP000053475"/>
    </source>
</evidence>
<evidence type="ECO:0000313" key="2">
    <source>
        <dbReference type="EMBL" id="KIA75708.1"/>
    </source>
</evidence>
<sequence>MCSRVKEISTSWSYPAILAVTKTHPSVLAAGIPNPAPGSTGSGNSDAITGIGWRFDAVEAWSSDTPGVNYFNLSLTSPSSGPVSSSSGAGPPYTVTGTSSYFDQTVLGAVQ</sequence>
<name>A0A0C1E6H6_ASPUT</name>
<accession>A0A0C1E6H6</accession>
<dbReference type="AlphaFoldDB" id="A0A0C1E6H6"/>